<protein>
    <submittedName>
        <fullName evidence="1">Uncharacterized protein</fullName>
    </submittedName>
</protein>
<organism evidence="1 2">
    <name type="scientific">Trifolium pratense</name>
    <name type="common">Red clover</name>
    <dbReference type="NCBI Taxonomy" id="57577"/>
    <lineage>
        <taxon>Eukaryota</taxon>
        <taxon>Viridiplantae</taxon>
        <taxon>Streptophyta</taxon>
        <taxon>Embryophyta</taxon>
        <taxon>Tracheophyta</taxon>
        <taxon>Spermatophyta</taxon>
        <taxon>Magnoliopsida</taxon>
        <taxon>eudicotyledons</taxon>
        <taxon>Gunneridae</taxon>
        <taxon>Pentapetalae</taxon>
        <taxon>rosids</taxon>
        <taxon>fabids</taxon>
        <taxon>Fabales</taxon>
        <taxon>Fabaceae</taxon>
        <taxon>Papilionoideae</taxon>
        <taxon>50 kb inversion clade</taxon>
        <taxon>NPAAA clade</taxon>
        <taxon>Hologalegina</taxon>
        <taxon>IRL clade</taxon>
        <taxon>Trifolieae</taxon>
        <taxon>Trifolium</taxon>
    </lineage>
</organism>
<name>A0ACB0KIK9_TRIPR</name>
<reference evidence="1" key="1">
    <citation type="submission" date="2023-10" db="EMBL/GenBank/DDBJ databases">
        <authorList>
            <person name="Rodriguez Cubillos JULIANA M."/>
            <person name="De Vega J."/>
        </authorList>
    </citation>
    <scope>NUCLEOTIDE SEQUENCE</scope>
</reference>
<proteinExistence type="predicted"/>
<evidence type="ECO:0000313" key="2">
    <source>
        <dbReference type="Proteomes" id="UP001177021"/>
    </source>
</evidence>
<dbReference type="Proteomes" id="UP001177021">
    <property type="component" value="Unassembled WGS sequence"/>
</dbReference>
<sequence length="380" mass="43594">MAQNQNSSEFWLPPQFFTSSKNDSVSNTLFPYFITSPTTVTEQQQHITELTRQMTHSSLHHNKLALNNNHHKDVFVNDLQLLKMNEFENGRFVIGSTQNDSVLKLNEFESGRFGIVTTRNDSVLKLNAQRSRYDLLHVAAVEDERIRQVNNFEEAFHSFVPKKPSGFHTQNSQHSFSQKKLQSQIAQFEILKKEWLKQREEFVRSFSERESGNYQNIPSRSNETVFQGNVGLSSSAAPAWPSFKSGSNNNKNINKAVFHGNPNLKKERNGTGVFLPRVADRSNNTESSSSSRKKPGCKNVNVVVPEKVVHALNRKVEESMMRDYMQQKNRFYEILNNENTNGVGRIRGENGFSQQKRNGKAHQNQTEGSLEIRLPPEWTY</sequence>
<comment type="caution">
    <text evidence="1">The sequence shown here is derived from an EMBL/GenBank/DDBJ whole genome shotgun (WGS) entry which is preliminary data.</text>
</comment>
<accession>A0ACB0KIK9</accession>
<gene>
    <name evidence="1" type="ORF">MILVUS5_LOCUS22691</name>
</gene>
<evidence type="ECO:0000313" key="1">
    <source>
        <dbReference type="EMBL" id="CAJ2655829.1"/>
    </source>
</evidence>
<keyword evidence="2" id="KW-1185">Reference proteome</keyword>
<dbReference type="EMBL" id="CASHSV030000206">
    <property type="protein sequence ID" value="CAJ2655829.1"/>
    <property type="molecule type" value="Genomic_DNA"/>
</dbReference>